<dbReference type="GO" id="GO:0003723">
    <property type="term" value="F:RNA binding"/>
    <property type="evidence" value="ECO:0007669"/>
    <property type="project" value="UniProtKB-KW"/>
</dbReference>
<reference evidence="2 3" key="1">
    <citation type="journal article" date="2015" name="Genome Biol. Evol.">
        <title>The genome of winter moth (Operophtera brumata) provides a genomic perspective on sexual dimorphism and phenology.</title>
        <authorList>
            <person name="Derks M.F."/>
            <person name="Smit S."/>
            <person name="Salis L."/>
            <person name="Schijlen E."/>
            <person name="Bossers A."/>
            <person name="Mateman C."/>
            <person name="Pijl A.S."/>
            <person name="de Ridder D."/>
            <person name="Groenen M.A."/>
            <person name="Visser M.E."/>
            <person name="Megens H.J."/>
        </authorList>
    </citation>
    <scope>NUCLEOTIDE SEQUENCE [LARGE SCALE GENOMIC DNA]</scope>
    <source>
        <strain evidence="2">WM2013NL</strain>
        <tissue evidence="2">Head and thorax</tissue>
    </source>
</reference>
<organism evidence="2 3">
    <name type="scientific">Operophtera brumata</name>
    <name type="common">Winter moth</name>
    <name type="synonym">Phalaena brumata</name>
    <dbReference type="NCBI Taxonomy" id="104452"/>
    <lineage>
        <taxon>Eukaryota</taxon>
        <taxon>Metazoa</taxon>
        <taxon>Ecdysozoa</taxon>
        <taxon>Arthropoda</taxon>
        <taxon>Hexapoda</taxon>
        <taxon>Insecta</taxon>
        <taxon>Pterygota</taxon>
        <taxon>Neoptera</taxon>
        <taxon>Endopterygota</taxon>
        <taxon>Lepidoptera</taxon>
        <taxon>Glossata</taxon>
        <taxon>Ditrysia</taxon>
        <taxon>Geometroidea</taxon>
        <taxon>Geometridae</taxon>
        <taxon>Larentiinae</taxon>
        <taxon>Operophtera</taxon>
    </lineage>
</organism>
<evidence type="ECO:0000313" key="2">
    <source>
        <dbReference type="EMBL" id="KOB71316.1"/>
    </source>
</evidence>
<name>A0A0L7L7P7_OPEBR</name>
<dbReference type="Proteomes" id="UP000037510">
    <property type="component" value="Unassembled WGS sequence"/>
</dbReference>
<accession>A0A0L7L7P7</accession>
<gene>
    <name evidence="2" type="ORF">OBRU01_13879</name>
</gene>
<keyword evidence="3" id="KW-1185">Reference proteome</keyword>
<proteinExistence type="predicted"/>
<dbReference type="PROSITE" id="PS50889">
    <property type="entry name" value="S4"/>
    <property type="match status" value="1"/>
</dbReference>
<evidence type="ECO:0000256" key="1">
    <source>
        <dbReference type="PROSITE-ProRule" id="PRU00182"/>
    </source>
</evidence>
<protein>
    <submittedName>
        <fullName evidence="2">Uncharacterized protein</fullName>
    </submittedName>
</protein>
<dbReference type="AlphaFoldDB" id="A0A0L7L7P7"/>
<evidence type="ECO:0000313" key="3">
    <source>
        <dbReference type="Proteomes" id="UP000037510"/>
    </source>
</evidence>
<dbReference type="EMBL" id="JTDY01002488">
    <property type="protein sequence ID" value="KOB71316.1"/>
    <property type="molecule type" value="Genomic_DNA"/>
</dbReference>
<comment type="caution">
    <text evidence="2">The sequence shown here is derived from an EMBL/GenBank/DDBJ whole genome shotgun (WGS) entry which is preliminary data.</text>
</comment>
<keyword evidence="1" id="KW-0694">RNA-binding</keyword>
<sequence>MNKSYDATPSAHALSTTIDVSGRDLNYMATPIEFFRRRSMRRNTLERVMDQLDRQRFGRPDPRPDTPNVAEINIDDLDFVRLNANDTYTLNGRTIRLLGANFENYPVMPDGSVRPPSYTEAVRYKLYGPPPEYLSREGLNRRSADTVDQEATNNVEMPPCYEDLNAISDNNGNVNVNDGAVTVNNGNVNDGTDTVNNGNVIVIDGTVTVNNDNRLNAATNAIVGANSMKNELGSSQNDDTNVETLSSIIDNLPAIDSDVNANESDMVVNDNGSVNNDVTNCLVNNGSVNNDVTNFLVNDGSVNNDVTNCFVNNGNFVTSSANNNATHRSANIVNSFVSNDVVNNGSINNNVICNNK</sequence>